<reference evidence="1 2" key="1">
    <citation type="submission" date="2023-10" db="EMBL/GenBank/DDBJ databases">
        <title>Draft genome sequence of Xylaria bambusicola isolate GMP-LS, the root and basal stem rot pathogen of sugarcane in Indonesia.</title>
        <authorList>
            <person name="Selvaraj P."/>
            <person name="Muralishankar V."/>
            <person name="Muruganantham S."/>
            <person name="Sp S."/>
            <person name="Haryani S."/>
            <person name="Lau K.J.X."/>
            <person name="Naqvi N.I."/>
        </authorList>
    </citation>
    <scope>NUCLEOTIDE SEQUENCE [LARGE SCALE GENOMIC DNA]</scope>
    <source>
        <strain evidence="1">GMP-LS</strain>
    </source>
</reference>
<evidence type="ECO:0000313" key="1">
    <source>
        <dbReference type="EMBL" id="KAK5626814.1"/>
    </source>
</evidence>
<keyword evidence="2" id="KW-1185">Reference proteome</keyword>
<gene>
    <name evidence="1" type="ORF">RRF57_002529</name>
</gene>
<dbReference type="Proteomes" id="UP001305414">
    <property type="component" value="Unassembled WGS sequence"/>
</dbReference>
<name>A0AAN7UD97_9PEZI</name>
<comment type="caution">
    <text evidence="1">The sequence shown here is derived from an EMBL/GenBank/DDBJ whole genome shotgun (WGS) entry which is preliminary data.</text>
</comment>
<proteinExistence type="predicted"/>
<sequence length="80" mass="8386">MVNNDINACAVGGAEGIARKCDEHITIIYLTEMSFTVSKQVIIPVQCAVNDGEGAADRAGGVDFERDIVNTGISGNDLTT</sequence>
<dbReference type="AlphaFoldDB" id="A0AAN7UD97"/>
<evidence type="ECO:0000313" key="2">
    <source>
        <dbReference type="Proteomes" id="UP001305414"/>
    </source>
</evidence>
<organism evidence="1 2">
    <name type="scientific">Xylaria bambusicola</name>
    <dbReference type="NCBI Taxonomy" id="326684"/>
    <lineage>
        <taxon>Eukaryota</taxon>
        <taxon>Fungi</taxon>
        <taxon>Dikarya</taxon>
        <taxon>Ascomycota</taxon>
        <taxon>Pezizomycotina</taxon>
        <taxon>Sordariomycetes</taxon>
        <taxon>Xylariomycetidae</taxon>
        <taxon>Xylariales</taxon>
        <taxon>Xylariaceae</taxon>
        <taxon>Xylaria</taxon>
    </lineage>
</organism>
<dbReference type="EMBL" id="JAWHQM010000004">
    <property type="protein sequence ID" value="KAK5626814.1"/>
    <property type="molecule type" value="Genomic_DNA"/>
</dbReference>
<protein>
    <submittedName>
        <fullName evidence="1">Uncharacterized protein</fullName>
    </submittedName>
</protein>
<accession>A0AAN7UD97</accession>